<comment type="caution">
    <text evidence="2">The sequence shown here is derived from an EMBL/GenBank/DDBJ whole genome shotgun (WGS) entry which is preliminary data.</text>
</comment>
<dbReference type="Gene3D" id="2.60.120.1140">
    <property type="entry name" value="Protein of unknown function DUF192"/>
    <property type="match status" value="1"/>
</dbReference>
<feature type="compositionally biased region" description="Polar residues" evidence="1">
    <location>
        <begin position="170"/>
        <end position="180"/>
    </location>
</feature>
<dbReference type="PANTHER" id="PTHR37953:SF1">
    <property type="entry name" value="UPF0127 PROTEIN MJ1496"/>
    <property type="match status" value="1"/>
</dbReference>
<reference evidence="2 3" key="2">
    <citation type="submission" date="2018-06" db="EMBL/GenBank/DDBJ databases">
        <title>Metagenomic assembly of (sub)arctic Cyanobacteria and their associated microbiome from non-axenic cultures.</title>
        <authorList>
            <person name="Baurain D."/>
        </authorList>
    </citation>
    <scope>NUCLEOTIDE SEQUENCE [LARGE SCALE GENOMIC DNA]</scope>
    <source>
        <strain evidence="2">ULC129bin1</strain>
    </source>
</reference>
<evidence type="ECO:0000256" key="1">
    <source>
        <dbReference type="SAM" id="MobiDB-lite"/>
    </source>
</evidence>
<name>A0A2W4VS51_9CYAN</name>
<gene>
    <name evidence="2" type="ORF">DCF25_14010</name>
</gene>
<reference evidence="3" key="1">
    <citation type="submission" date="2018-04" db="EMBL/GenBank/DDBJ databases">
        <authorList>
            <person name="Cornet L."/>
        </authorList>
    </citation>
    <scope>NUCLEOTIDE SEQUENCE [LARGE SCALE GENOMIC DNA]</scope>
</reference>
<sequence length="180" mass="19524">MALLLLLSTLLIGCTDVSEPVVETSGEQTVAATEVPDKEITLSGPGQLLEVSAIAQIKDQPFQLEVAQTPQQQALGLMFRSELPDNRGMLFPFSSPRRASFWMKDVPVPLDMVFIYQGKVVAVITAPPCTIEPCDTYGPGNQIVDQVLELRGDRASEIGLQPGDTVDIQPLSTQEDINSK</sequence>
<accession>A0A2W4VS51</accession>
<organism evidence="2 3">
    <name type="scientific">Leptolyngbya foveolarum</name>
    <dbReference type="NCBI Taxonomy" id="47253"/>
    <lineage>
        <taxon>Bacteria</taxon>
        <taxon>Bacillati</taxon>
        <taxon>Cyanobacteriota</taxon>
        <taxon>Cyanophyceae</taxon>
        <taxon>Leptolyngbyales</taxon>
        <taxon>Leptolyngbyaceae</taxon>
        <taxon>Leptolyngbya group</taxon>
        <taxon>Leptolyngbya</taxon>
    </lineage>
</organism>
<dbReference type="EMBL" id="QBMC01000097">
    <property type="protein sequence ID" value="PZO15141.1"/>
    <property type="molecule type" value="Genomic_DNA"/>
</dbReference>
<dbReference type="PANTHER" id="PTHR37953">
    <property type="entry name" value="UPF0127 PROTEIN MJ1496"/>
    <property type="match status" value="1"/>
</dbReference>
<dbReference type="InterPro" id="IPR038695">
    <property type="entry name" value="Saro_0823-like_sf"/>
</dbReference>
<proteinExistence type="predicted"/>
<dbReference type="Pfam" id="PF02643">
    <property type="entry name" value="DUF192"/>
    <property type="match status" value="1"/>
</dbReference>
<dbReference type="InterPro" id="IPR003795">
    <property type="entry name" value="DUF192"/>
</dbReference>
<evidence type="ECO:0000313" key="3">
    <source>
        <dbReference type="Proteomes" id="UP000249354"/>
    </source>
</evidence>
<feature type="region of interest" description="Disordered" evidence="1">
    <location>
        <begin position="159"/>
        <end position="180"/>
    </location>
</feature>
<protein>
    <submittedName>
        <fullName evidence="2">DUF192 domain-containing protein</fullName>
    </submittedName>
</protein>
<dbReference type="Proteomes" id="UP000249354">
    <property type="component" value="Unassembled WGS sequence"/>
</dbReference>
<dbReference type="AlphaFoldDB" id="A0A2W4VS51"/>
<evidence type="ECO:0000313" key="2">
    <source>
        <dbReference type="EMBL" id="PZO15141.1"/>
    </source>
</evidence>